<evidence type="ECO:0000313" key="4">
    <source>
        <dbReference type="Proteomes" id="UP000002221"/>
    </source>
</evidence>
<keyword evidence="4" id="KW-1185">Reference proteome</keyword>
<keyword evidence="2" id="KW-1133">Transmembrane helix</keyword>
<feature type="coiled-coil region" evidence="1">
    <location>
        <begin position="21"/>
        <end position="48"/>
    </location>
</feature>
<dbReference type="EMBL" id="CP001807">
    <property type="protein sequence ID" value="ACY48123.1"/>
    <property type="molecule type" value="Genomic_DNA"/>
</dbReference>
<gene>
    <name evidence="3" type="ordered locus">Rmar_1233</name>
</gene>
<protein>
    <recommendedName>
        <fullName evidence="5">DUF3618 domain-containing protein</fullName>
    </recommendedName>
</protein>
<feature type="transmembrane region" description="Helical" evidence="2">
    <location>
        <begin position="58"/>
        <end position="78"/>
    </location>
</feature>
<evidence type="ECO:0008006" key="5">
    <source>
        <dbReference type="Google" id="ProtNLM"/>
    </source>
</evidence>
<dbReference type="eggNOG" id="ENOG502ZZ6Y">
    <property type="taxonomic scope" value="Bacteria"/>
</dbReference>
<accession>D0MI15</accession>
<dbReference type="AlphaFoldDB" id="D0MI15"/>
<proteinExistence type="predicted"/>
<dbReference type="OrthoDB" id="10008281at2"/>
<keyword evidence="2" id="KW-0472">Membrane</keyword>
<evidence type="ECO:0000256" key="1">
    <source>
        <dbReference type="SAM" id="Coils"/>
    </source>
</evidence>
<dbReference type="Proteomes" id="UP000002221">
    <property type="component" value="Chromosome"/>
</dbReference>
<keyword evidence="2" id="KW-0812">Transmembrane</keyword>
<keyword evidence="1" id="KW-0175">Coiled coil</keyword>
<organism evidence="3 4">
    <name type="scientific">Rhodothermus marinus (strain ATCC 43812 / DSM 4252 / R-10)</name>
    <name type="common">Rhodothermus obamensis</name>
    <dbReference type="NCBI Taxonomy" id="518766"/>
    <lineage>
        <taxon>Bacteria</taxon>
        <taxon>Pseudomonadati</taxon>
        <taxon>Rhodothermota</taxon>
        <taxon>Rhodothermia</taxon>
        <taxon>Rhodothermales</taxon>
        <taxon>Rhodothermaceae</taxon>
        <taxon>Rhodothermus</taxon>
    </lineage>
</organism>
<dbReference type="KEGG" id="rmr:Rmar_1233"/>
<dbReference type="HOGENOM" id="CLU_1420467_0_0_10"/>
<evidence type="ECO:0000256" key="2">
    <source>
        <dbReference type="SAM" id="Phobius"/>
    </source>
</evidence>
<sequence length="191" mass="20511">MKPEVTTPEPELRPKSRAEVEAALQAKAQEIEADLEALQEEVRQLGRSFRAALWNHPLVSVGGSLVAGLLVGWVLGGLGRRRRPRLSKTHRALVSAYLEALVAEARKAVRRGRDPEQAIRKALEERVPLIIVQENDNTSEKGVLRSIGGAVLGLVGSAVSVALSRVLADALLDAFAAGQQTESAETEVSEA</sequence>
<reference evidence="3 4" key="1">
    <citation type="journal article" date="2009" name="Stand. Genomic Sci.">
        <title>Complete genome sequence of Rhodothermus marinus type strain (R-10).</title>
        <authorList>
            <person name="Nolan M."/>
            <person name="Tindall B.J."/>
            <person name="Pomrenke H."/>
            <person name="Lapidus A."/>
            <person name="Copeland A."/>
            <person name="Glavina Del Rio T."/>
            <person name="Lucas S."/>
            <person name="Chen F."/>
            <person name="Tice H."/>
            <person name="Cheng J.F."/>
            <person name="Saunders E."/>
            <person name="Han C."/>
            <person name="Bruce D."/>
            <person name="Goodwin L."/>
            <person name="Chain P."/>
            <person name="Pitluck S."/>
            <person name="Ovchinikova G."/>
            <person name="Pati A."/>
            <person name="Ivanova N."/>
            <person name="Mavromatis K."/>
            <person name="Chen A."/>
            <person name="Palaniappan K."/>
            <person name="Land M."/>
            <person name="Hauser L."/>
            <person name="Chang Y.J."/>
            <person name="Jeffries C.D."/>
            <person name="Brettin T."/>
            <person name="Goker M."/>
            <person name="Bristow J."/>
            <person name="Eisen J.A."/>
            <person name="Markowitz V."/>
            <person name="Hugenholtz P."/>
            <person name="Kyrpides N.C."/>
            <person name="Klenk H.P."/>
            <person name="Detter J.C."/>
        </authorList>
    </citation>
    <scope>NUCLEOTIDE SEQUENCE [LARGE SCALE GENOMIC DNA]</scope>
    <source>
        <strain evidence="4">ATCC 43812 / DSM 4252 / R-10</strain>
    </source>
</reference>
<dbReference type="STRING" id="518766.Rmar_1233"/>
<dbReference type="RefSeq" id="WP_012843735.1">
    <property type="nucleotide sequence ID" value="NC_013501.1"/>
</dbReference>
<evidence type="ECO:0000313" key="3">
    <source>
        <dbReference type="EMBL" id="ACY48123.1"/>
    </source>
</evidence>
<name>D0MI15_RHOM4</name>